<feature type="domain" description="F-box" evidence="1">
    <location>
        <begin position="4"/>
        <end position="52"/>
    </location>
</feature>
<keyword evidence="3" id="KW-1185">Reference proteome</keyword>
<dbReference type="Proteomes" id="UP001278766">
    <property type="component" value="Unassembled WGS sequence"/>
</dbReference>
<organism evidence="2 3">
    <name type="scientific">Chaetomium fimeti</name>
    <dbReference type="NCBI Taxonomy" id="1854472"/>
    <lineage>
        <taxon>Eukaryota</taxon>
        <taxon>Fungi</taxon>
        <taxon>Dikarya</taxon>
        <taxon>Ascomycota</taxon>
        <taxon>Pezizomycotina</taxon>
        <taxon>Sordariomycetes</taxon>
        <taxon>Sordariomycetidae</taxon>
        <taxon>Sordariales</taxon>
        <taxon>Chaetomiaceae</taxon>
        <taxon>Chaetomium</taxon>
    </lineage>
</organism>
<dbReference type="GeneID" id="87840664"/>
<evidence type="ECO:0000259" key="1">
    <source>
        <dbReference type="PROSITE" id="PS50181"/>
    </source>
</evidence>
<dbReference type="SUPFAM" id="SSF81383">
    <property type="entry name" value="F-box domain"/>
    <property type="match status" value="1"/>
</dbReference>
<protein>
    <recommendedName>
        <fullName evidence="1">F-box domain-containing protein</fullName>
    </recommendedName>
</protein>
<dbReference type="EMBL" id="JAUEPN010000004">
    <property type="protein sequence ID" value="KAK3295296.1"/>
    <property type="molecule type" value="Genomic_DNA"/>
</dbReference>
<dbReference type="PROSITE" id="PS50181">
    <property type="entry name" value="FBOX"/>
    <property type="match status" value="1"/>
</dbReference>
<dbReference type="AlphaFoldDB" id="A0AAE0HGM5"/>
<reference evidence="2" key="2">
    <citation type="submission" date="2023-06" db="EMBL/GenBank/DDBJ databases">
        <authorList>
            <consortium name="Lawrence Berkeley National Laboratory"/>
            <person name="Haridas S."/>
            <person name="Hensen N."/>
            <person name="Bonometti L."/>
            <person name="Westerberg I."/>
            <person name="Brannstrom I.O."/>
            <person name="Guillou S."/>
            <person name="Cros-Aarteil S."/>
            <person name="Calhoun S."/>
            <person name="Kuo A."/>
            <person name="Mondo S."/>
            <person name="Pangilinan J."/>
            <person name="Riley R."/>
            <person name="Labutti K."/>
            <person name="Andreopoulos B."/>
            <person name="Lipzen A."/>
            <person name="Chen C."/>
            <person name="Yanf M."/>
            <person name="Daum C."/>
            <person name="Ng V."/>
            <person name="Clum A."/>
            <person name="Steindorff A."/>
            <person name="Ohm R."/>
            <person name="Martin F."/>
            <person name="Silar P."/>
            <person name="Natvig D."/>
            <person name="Lalanne C."/>
            <person name="Gautier V."/>
            <person name="Ament-Velasquez S.L."/>
            <person name="Kruys A."/>
            <person name="Hutchinson M.I."/>
            <person name="Powell A.J."/>
            <person name="Barry K."/>
            <person name="Miller A.N."/>
            <person name="Grigoriev I.V."/>
            <person name="Debuchy R."/>
            <person name="Gladieux P."/>
            <person name="Thoren M.H."/>
            <person name="Johannesson H."/>
        </authorList>
    </citation>
    <scope>NUCLEOTIDE SEQUENCE</scope>
    <source>
        <strain evidence="2">CBS 168.71</strain>
    </source>
</reference>
<reference evidence="2" key="1">
    <citation type="journal article" date="2023" name="Mol. Phylogenet. Evol.">
        <title>Genome-scale phylogeny and comparative genomics of the fungal order Sordariales.</title>
        <authorList>
            <person name="Hensen N."/>
            <person name="Bonometti L."/>
            <person name="Westerberg I."/>
            <person name="Brannstrom I.O."/>
            <person name="Guillou S."/>
            <person name="Cros-Aarteil S."/>
            <person name="Calhoun S."/>
            <person name="Haridas S."/>
            <person name="Kuo A."/>
            <person name="Mondo S."/>
            <person name="Pangilinan J."/>
            <person name="Riley R."/>
            <person name="LaButti K."/>
            <person name="Andreopoulos B."/>
            <person name="Lipzen A."/>
            <person name="Chen C."/>
            <person name="Yan M."/>
            <person name="Daum C."/>
            <person name="Ng V."/>
            <person name="Clum A."/>
            <person name="Steindorff A."/>
            <person name="Ohm R.A."/>
            <person name="Martin F."/>
            <person name="Silar P."/>
            <person name="Natvig D.O."/>
            <person name="Lalanne C."/>
            <person name="Gautier V."/>
            <person name="Ament-Velasquez S.L."/>
            <person name="Kruys A."/>
            <person name="Hutchinson M.I."/>
            <person name="Powell A.J."/>
            <person name="Barry K."/>
            <person name="Miller A.N."/>
            <person name="Grigoriev I.V."/>
            <person name="Debuchy R."/>
            <person name="Gladieux P."/>
            <person name="Hiltunen Thoren M."/>
            <person name="Johannesson H."/>
        </authorList>
    </citation>
    <scope>NUCLEOTIDE SEQUENCE</scope>
    <source>
        <strain evidence="2">CBS 168.71</strain>
    </source>
</reference>
<dbReference type="RefSeq" id="XP_062658810.1">
    <property type="nucleotide sequence ID" value="XM_062803716.1"/>
</dbReference>
<evidence type="ECO:0000313" key="2">
    <source>
        <dbReference type="EMBL" id="KAK3295296.1"/>
    </source>
</evidence>
<comment type="caution">
    <text evidence="2">The sequence shown here is derived from an EMBL/GenBank/DDBJ whole genome shotgun (WGS) entry which is preliminary data.</text>
</comment>
<proteinExistence type="predicted"/>
<gene>
    <name evidence="2" type="ORF">B0H64DRAFT_394790</name>
</gene>
<evidence type="ECO:0000313" key="3">
    <source>
        <dbReference type="Proteomes" id="UP001278766"/>
    </source>
</evidence>
<accession>A0AAE0HGM5</accession>
<name>A0AAE0HGM5_9PEZI</name>
<dbReference type="InterPro" id="IPR001810">
    <property type="entry name" value="F-box_dom"/>
</dbReference>
<dbReference type="InterPro" id="IPR036047">
    <property type="entry name" value="F-box-like_dom_sf"/>
</dbReference>
<sequence>MSSTSHLLHLPAELLVMISSLLPNRDIKSLRLTCRFLVSAINLRLTRVFLSASRRNVDVFRAIAQHDTFRKQIVEIIWDDARLVAREAEREADYHPYERWTIDEIVELHGDQSRGDCPRWFWEAYEANLTTLESRRGYDVDRPDHVARDQVAAKRPSLEESWAHYQVLLRQQDEVIHSGADAEAFRYGLERFTSLKRVTVTPFAHGFWLTPLYETPMIRAFPRGFNYPIPRTWPVNDKAERPVAHRWNEMSEDEKDRWRGFRIVTRELAKAERCGVSELFIDVNHLLSGINCTIFSEPSAEYDNLLNLLRRQGFRRLDLALTVGDQGYEEEWSAFRSGYLRRALSETSDLEHISLRTDEDEQDPDWSQDPVRHFVPLNTILPVDNWPFLRHFGLSQFLVRQGDLISLLARLPTTLRSVELSHLVFLQGNYRDFLGEMRDSLNWRTRARSKRPKIRLAIPIRQSSELSIWVDKEVDEFLYADGMNPFQTTDGHTVPYGVGVVRDVFNPNHERPNLSLPGLADAGYIKHVYFNGQRIV</sequence>